<evidence type="ECO:0000313" key="10">
    <source>
        <dbReference type="EMBL" id="UEX89526.1"/>
    </source>
</evidence>
<feature type="domain" description="Extracellular fibrinogen binding protein C-terminal" evidence="9">
    <location>
        <begin position="53"/>
        <end position="109"/>
    </location>
</feature>
<dbReference type="Gene3D" id="1.10.10.1270">
    <property type="entry name" value="Sbi, C3 binding domain IV"/>
    <property type="match status" value="1"/>
</dbReference>
<sequence length="109" mass="12176">MKNKFMVKSLLTLAAVGIATTTLATNTDAKGYGARSEVKTSYKTDAFSDADRQARIAKAKVLIAEFDQKRTVKSHRAAQKAVNFIIFDKEDKKLLQNRINMILKQGLKK</sequence>
<keyword evidence="4 8" id="KW-0732">Signal</keyword>
<dbReference type="InterPro" id="IPR036233">
    <property type="entry name" value="Efb_C_sf"/>
</dbReference>
<evidence type="ECO:0000256" key="5">
    <source>
        <dbReference type="ARBA" id="ARBA00023026"/>
    </source>
</evidence>
<comment type="subunit">
    <text evidence="7">Interacts with host fibrinogen alpha chain/FGA. Interacts with host complement protein C3.</text>
</comment>
<feature type="signal peptide" evidence="8">
    <location>
        <begin position="1"/>
        <end position="24"/>
    </location>
</feature>
<dbReference type="Proteomes" id="UP001197626">
    <property type="component" value="Chromosome"/>
</dbReference>
<organism evidence="10 11">
    <name type="scientific">Staphylococcus ratti</name>
    <dbReference type="NCBI Taxonomy" id="2892440"/>
    <lineage>
        <taxon>Bacteria</taxon>
        <taxon>Bacillati</taxon>
        <taxon>Bacillota</taxon>
        <taxon>Bacilli</taxon>
        <taxon>Bacillales</taxon>
        <taxon>Staphylococcaceae</taxon>
        <taxon>Staphylococcus</taxon>
    </lineage>
</organism>
<evidence type="ECO:0000256" key="3">
    <source>
        <dbReference type="ARBA" id="ARBA00022525"/>
    </source>
</evidence>
<evidence type="ECO:0000256" key="1">
    <source>
        <dbReference type="ARBA" id="ARBA00004613"/>
    </source>
</evidence>
<dbReference type="Pfam" id="PF12199">
    <property type="entry name" value="efb-c"/>
    <property type="match status" value="1"/>
</dbReference>
<comment type="subcellular location">
    <subcellularLocation>
        <location evidence="1">Secreted</location>
    </subcellularLocation>
</comment>
<evidence type="ECO:0000256" key="2">
    <source>
        <dbReference type="ARBA" id="ARBA00017236"/>
    </source>
</evidence>
<reference evidence="10 11" key="1">
    <citation type="journal article" date="2022" name="Pathogens">
        <title>Staphylococcus ratti sp. nov. Isolated from a Lab Rat.</title>
        <authorList>
            <person name="Kovarovic V."/>
            <person name="Sedlacek I."/>
            <person name="Petras P."/>
            <person name="Kralova S."/>
            <person name="Maslanova I."/>
            <person name="Svec P."/>
            <person name="Neumann-Schaal M."/>
            <person name="Botka T."/>
            <person name="Gelbicova T."/>
            <person name="Stankova E."/>
            <person name="Doskar J."/>
            <person name="Pantucek R."/>
        </authorList>
    </citation>
    <scope>NUCLEOTIDE SEQUENCE [LARGE SCALE GENOMIC DNA]</scope>
    <source>
        <strain evidence="10 11">CCM 9025</strain>
    </source>
</reference>
<evidence type="ECO:0000256" key="4">
    <source>
        <dbReference type="ARBA" id="ARBA00022729"/>
    </source>
</evidence>
<name>A0ABY3PB38_9STAP</name>
<proteinExistence type="predicted"/>
<evidence type="ECO:0000256" key="8">
    <source>
        <dbReference type="SAM" id="SignalP"/>
    </source>
</evidence>
<keyword evidence="3" id="KW-0964">Secreted</keyword>
<keyword evidence="11" id="KW-1185">Reference proteome</keyword>
<gene>
    <name evidence="10" type="ORF">LN051_08075</name>
</gene>
<dbReference type="SUPFAM" id="SSF158366">
    <property type="entry name" value="Efb C-domain-like"/>
    <property type="match status" value="1"/>
</dbReference>
<dbReference type="InterPro" id="IPR021033">
    <property type="entry name" value="Extracellular_fibrinogen-bd_C"/>
</dbReference>
<comment type="function">
    <text evidence="6">Extracellular fibrinogen-binding protein that plays an important role in virulence. By interacting with the alpha chain of fibrinogen and its derivative fibrin, enhances a non-functional interaction between fibrinogen and platelets and is responsible for repression of fibrinogen-dependent platelet aggregation. In addition, assembles a fibrinogen protective shield around the bacteria which results in impaired phagocytic clearance by the host. Mechanistically, interacts with host complement C3b deposited on the surface of the bacterium via its C-terminal and then recruits fibrinogen via its N-terminal.</text>
</comment>
<evidence type="ECO:0000259" key="9">
    <source>
        <dbReference type="Pfam" id="PF12199"/>
    </source>
</evidence>
<evidence type="ECO:0000256" key="6">
    <source>
        <dbReference type="ARBA" id="ARBA00045750"/>
    </source>
</evidence>
<keyword evidence="5" id="KW-0843">Virulence</keyword>
<dbReference type="InterPro" id="IPR041909">
    <property type="entry name" value="Sbi_C3_db_domIV"/>
</dbReference>
<evidence type="ECO:0000256" key="7">
    <source>
        <dbReference type="ARBA" id="ARBA00046383"/>
    </source>
</evidence>
<feature type="chain" id="PRO_5045385489" description="Fibrinogen-binding protein" evidence="8">
    <location>
        <begin position="25"/>
        <end position="109"/>
    </location>
</feature>
<protein>
    <recommendedName>
        <fullName evidence="2">Fibrinogen-binding protein</fullName>
    </recommendedName>
</protein>
<accession>A0ABY3PB38</accession>
<evidence type="ECO:0000313" key="11">
    <source>
        <dbReference type="Proteomes" id="UP001197626"/>
    </source>
</evidence>
<dbReference type="EMBL" id="CP086654">
    <property type="protein sequence ID" value="UEX89526.1"/>
    <property type="molecule type" value="Genomic_DNA"/>
</dbReference>
<dbReference type="RefSeq" id="WP_229292034.1">
    <property type="nucleotide sequence ID" value="NZ_CP086654.1"/>
</dbReference>